<name>V4VQU9_CITCL</name>
<dbReference type="GO" id="GO:0080044">
    <property type="term" value="F:quercetin 7-O-glucosyltransferase activity"/>
    <property type="evidence" value="ECO:0007669"/>
    <property type="project" value="TreeGrafter"/>
</dbReference>
<dbReference type="PANTHER" id="PTHR11926">
    <property type="entry name" value="GLUCOSYL/GLUCURONOSYL TRANSFERASES"/>
    <property type="match status" value="1"/>
</dbReference>
<dbReference type="Gramene" id="ESR55364">
    <property type="protein sequence ID" value="ESR55364"/>
    <property type="gene ID" value="CICLE_v10023826mg"/>
</dbReference>
<evidence type="ECO:0000256" key="2">
    <source>
        <dbReference type="ARBA" id="ARBA00022676"/>
    </source>
</evidence>
<dbReference type="Pfam" id="PF00201">
    <property type="entry name" value="UDPGT"/>
    <property type="match status" value="1"/>
</dbReference>
<dbReference type="InterPro" id="IPR035595">
    <property type="entry name" value="UDP_glycos_trans_CS"/>
</dbReference>
<dbReference type="FunCoup" id="V4VQU9">
    <property type="interactions" value="77"/>
</dbReference>
<evidence type="ECO:0000256" key="3">
    <source>
        <dbReference type="ARBA" id="ARBA00022679"/>
    </source>
</evidence>
<dbReference type="PROSITE" id="PS00375">
    <property type="entry name" value="UDPGT"/>
    <property type="match status" value="1"/>
</dbReference>
<dbReference type="InParanoid" id="V4VQU9"/>
<evidence type="ECO:0000256" key="1">
    <source>
        <dbReference type="ARBA" id="ARBA00009995"/>
    </source>
</evidence>
<dbReference type="GO" id="GO:0080043">
    <property type="term" value="F:quercetin 3-O-glucosyltransferase activity"/>
    <property type="evidence" value="ECO:0007669"/>
    <property type="project" value="TreeGrafter"/>
</dbReference>
<dbReference type="InterPro" id="IPR002213">
    <property type="entry name" value="UDP_glucos_trans"/>
</dbReference>
<gene>
    <name evidence="6" type="ORF">CICLE_v10023826mg</name>
</gene>
<dbReference type="EMBL" id="KI536661">
    <property type="protein sequence ID" value="ESR55364.1"/>
    <property type="molecule type" value="Genomic_DNA"/>
</dbReference>
<dbReference type="KEGG" id="cic:CICLE_v10023826mg"/>
<comment type="similarity">
    <text evidence="1 4">Belongs to the UDP-glycosyltransferase family.</text>
</comment>
<dbReference type="SUPFAM" id="SSF53756">
    <property type="entry name" value="UDP-Glycosyltransferase/glycogen phosphorylase"/>
    <property type="match status" value="1"/>
</dbReference>
<dbReference type="OMA" id="NARSWSH"/>
<keyword evidence="7" id="KW-1185">Reference proteome</keyword>
<evidence type="ECO:0000256" key="4">
    <source>
        <dbReference type="RuleBase" id="RU003718"/>
    </source>
</evidence>
<dbReference type="EC" id="2.4.1.-" evidence="5"/>
<organism evidence="6 7">
    <name type="scientific">Citrus clementina</name>
    <name type="common">Clementine</name>
    <name type="synonym">Citrus deliciosa x Citrus sinensis</name>
    <dbReference type="NCBI Taxonomy" id="85681"/>
    <lineage>
        <taxon>Eukaryota</taxon>
        <taxon>Viridiplantae</taxon>
        <taxon>Streptophyta</taxon>
        <taxon>Embryophyta</taxon>
        <taxon>Tracheophyta</taxon>
        <taxon>Spermatophyta</taxon>
        <taxon>Magnoliopsida</taxon>
        <taxon>eudicotyledons</taxon>
        <taxon>Gunneridae</taxon>
        <taxon>Pentapetalae</taxon>
        <taxon>rosids</taxon>
        <taxon>malvids</taxon>
        <taxon>Sapindales</taxon>
        <taxon>Rutaceae</taxon>
        <taxon>Aurantioideae</taxon>
        <taxon>Citrus</taxon>
    </lineage>
</organism>
<dbReference type="OrthoDB" id="5835829at2759"/>
<reference evidence="6 7" key="1">
    <citation type="submission" date="2013-10" db="EMBL/GenBank/DDBJ databases">
        <authorList>
            <consortium name="International Citrus Genome Consortium"/>
            <person name="Jenkins J."/>
            <person name="Schmutz J."/>
            <person name="Prochnik S."/>
            <person name="Rokhsar D."/>
            <person name="Gmitter F."/>
            <person name="Ollitrault P."/>
            <person name="Machado M."/>
            <person name="Talon M."/>
            <person name="Wincker P."/>
            <person name="Jaillon O."/>
            <person name="Morgante M."/>
        </authorList>
    </citation>
    <scope>NUCLEOTIDE SEQUENCE</scope>
    <source>
        <strain evidence="7">cv. Clemenules</strain>
    </source>
</reference>
<dbReference type="Proteomes" id="UP000030687">
    <property type="component" value="Unassembled WGS sequence"/>
</dbReference>
<proteinExistence type="inferred from homology"/>
<keyword evidence="2 4" id="KW-0328">Glycosyltransferase</keyword>
<dbReference type="eggNOG" id="KOG1192">
    <property type="taxonomic scope" value="Eukaryota"/>
</dbReference>
<keyword evidence="3 4" id="KW-0808">Transferase</keyword>
<sequence>PRSHKPHFQFAKRLASKGLKITLALTNFIYKSTNPSQPAGSVQIDTISDGYDDGDLTKAEIIHAFFQNMEAAGSKTLAELITKYKTTSNPIDCVVYDDFLYWALDVAKGFRLFAAAFFTQTYAVNFIYYLVHHGLLKLPVSSTPVSIPGLPLLELQDMPSFIGVQGKYSAYFEMVLNQFSNADRADLLFVNTFYELESEVADSMAKFCPVLTIGPTIPPFYLDSRIQNDNGYDLNLFTLDKSICINWLNKKPERSVVYVAFGSMACLANKQVEELAWGLKKSSFYFLWVIRDTEETNKLPKRFVNEIGDKGLIVNWSPQIEVLSNKALGCFLTHAGWNSTIEALSLEVPMVAMPQWTDQPMDAKFIEDVSKVGVRVGVDGDGIVRRDDIESCIREVMEGKSGREMKINAKKWRDLAIEAVSEGGTSDKNIDEFISKFTT</sequence>
<evidence type="ECO:0000313" key="7">
    <source>
        <dbReference type="Proteomes" id="UP000030687"/>
    </source>
</evidence>
<dbReference type="CDD" id="cd03784">
    <property type="entry name" value="GT1_Gtf-like"/>
    <property type="match status" value="1"/>
</dbReference>
<dbReference type="AlphaFoldDB" id="V4VQU9"/>
<protein>
    <recommendedName>
        <fullName evidence="5">Glycosyltransferase</fullName>
        <ecNumber evidence="5">2.4.1.-</ecNumber>
    </recommendedName>
</protein>
<evidence type="ECO:0000313" key="6">
    <source>
        <dbReference type="EMBL" id="ESR55364.1"/>
    </source>
</evidence>
<dbReference type="PANTHER" id="PTHR11926:SF1311">
    <property type="entry name" value="UDP-GLYCOSYLTRANSFERASE 74F2"/>
    <property type="match status" value="1"/>
</dbReference>
<dbReference type="FunFam" id="3.40.50.2000:FF:000019">
    <property type="entry name" value="Glycosyltransferase"/>
    <property type="match status" value="1"/>
</dbReference>
<dbReference type="Gene3D" id="3.40.50.2000">
    <property type="entry name" value="Glycogen Phosphorylase B"/>
    <property type="match status" value="2"/>
</dbReference>
<evidence type="ECO:0000256" key="5">
    <source>
        <dbReference type="RuleBase" id="RU362057"/>
    </source>
</evidence>
<feature type="non-terminal residue" evidence="6">
    <location>
        <position position="1"/>
    </location>
</feature>
<accession>V4VQU9</accession>